<reference evidence="1" key="1">
    <citation type="journal article" date="2020" name="Stud. Mycol.">
        <title>101 Dothideomycetes genomes: a test case for predicting lifestyles and emergence of pathogens.</title>
        <authorList>
            <person name="Haridas S."/>
            <person name="Albert R."/>
            <person name="Binder M."/>
            <person name="Bloem J."/>
            <person name="Labutti K."/>
            <person name="Salamov A."/>
            <person name="Andreopoulos B."/>
            <person name="Baker S."/>
            <person name="Barry K."/>
            <person name="Bills G."/>
            <person name="Bluhm B."/>
            <person name="Cannon C."/>
            <person name="Castanera R."/>
            <person name="Culley D."/>
            <person name="Daum C."/>
            <person name="Ezra D."/>
            <person name="Gonzalez J."/>
            <person name="Henrissat B."/>
            <person name="Kuo A."/>
            <person name="Liang C."/>
            <person name="Lipzen A."/>
            <person name="Lutzoni F."/>
            <person name="Magnuson J."/>
            <person name="Mondo S."/>
            <person name="Nolan M."/>
            <person name="Ohm R."/>
            <person name="Pangilinan J."/>
            <person name="Park H.-J."/>
            <person name="Ramirez L."/>
            <person name="Alfaro M."/>
            <person name="Sun H."/>
            <person name="Tritt A."/>
            <person name="Yoshinaga Y."/>
            <person name="Zwiers L.-H."/>
            <person name="Turgeon B."/>
            <person name="Goodwin S."/>
            <person name="Spatafora J."/>
            <person name="Crous P."/>
            <person name="Grigoriev I."/>
        </authorList>
    </citation>
    <scope>NUCLEOTIDE SEQUENCE</scope>
    <source>
        <strain evidence="1">CBS 123094</strain>
    </source>
</reference>
<dbReference type="Proteomes" id="UP000799779">
    <property type="component" value="Unassembled WGS sequence"/>
</dbReference>
<gene>
    <name evidence="1" type="ORF">P154DRAFT_534900</name>
</gene>
<dbReference type="AlphaFoldDB" id="A0A6A5WFP3"/>
<evidence type="ECO:0000313" key="1">
    <source>
        <dbReference type="EMBL" id="KAF2000237.1"/>
    </source>
</evidence>
<protein>
    <submittedName>
        <fullName evidence="1">Uncharacterized protein</fullName>
    </submittedName>
</protein>
<proteinExistence type="predicted"/>
<evidence type="ECO:0000313" key="2">
    <source>
        <dbReference type="Proteomes" id="UP000799779"/>
    </source>
</evidence>
<keyword evidence="2" id="KW-1185">Reference proteome</keyword>
<name>A0A6A5WFP3_9PLEO</name>
<sequence>MENLGLPQILAALTVLEERPRDLLANQTPMFSRPHANTSYSLGYCIVLEDTGGIPDSNFVGAAFDAPPSSNRQGTFGMFSEMFHNFRFDVDAIGALELAFAPDERMSIQSVLCNSVRTTPMLILAGPRKLVIVLRIPALIEDMRRMVWIMLDEATCLGADEW</sequence>
<dbReference type="EMBL" id="ML977590">
    <property type="protein sequence ID" value="KAF2000237.1"/>
    <property type="molecule type" value="Genomic_DNA"/>
</dbReference>
<accession>A0A6A5WFP3</accession>
<organism evidence="1 2">
    <name type="scientific">Amniculicola lignicola CBS 123094</name>
    <dbReference type="NCBI Taxonomy" id="1392246"/>
    <lineage>
        <taxon>Eukaryota</taxon>
        <taxon>Fungi</taxon>
        <taxon>Dikarya</taxon>
        <taxon>Ascomycota</taxon>
        <taxon>Pezizomycotina</taxon>
        <taxon>Dothideomycetes</taxon>
        <taxon>Pleosporomycetidae</taxon>
        <taxon>Pleosporales</taxon>
        <taxon>Amniculicolaceae</taxon>
        <taxon>Amniculicola</taxon>
    </lineage>
</organism>